<name>A0ABU9NMC2_9FLAO</name>
<accession>A0ABU9NMC2</accession>
<dbReference type="Proteomes" id="UP001468798">
    <property type="component" value="Unassembled WGS sequence"/>
</dbReference>
<sequence>MIILEVLFEILAWFILEVIADGFLKILKQTYYYLREIIFGIERPTDPKKEFEKQFLYKEIELTENLNSKLITGQKGVILEVINRNRVFAEFYDTNGNQIEWRNKIVFKIGMKQFKIKKTLLTD</sequence>
<organism evidence="1 2">
    <name type="scientific">Flavobacterium polysaccharolyticum</name>
    <dbReference type="NCBI Taxonomy" id="3133148"/>
    <lineage>
        <taxon>Bacteria</taxon>
        <taxon>Pseudomonadati</taxon>
        <taxon>Bacteroidota</taxon>
        <taxon>Flavobacteriia</taxon>
        <taxon>Flavobacteriales</taxon>
        <taxon>Flavobacteriaceae</taxon>
        <taxon>Flavobacterium</taxon>
    </lineage>
</organism>
<evidence type="ECO:0000313" key="1">
    <source>
        <dbReference type="EMBL" id="MEM0575511.1"/>
    </source>
</evidence>
<dbReference type="RefSeq" id="WP_342690600.1">
    <property type="nucleotide sequence ID" value="NZ_JBCGDP010000002.1"/>
</dbReference>
<gene>
    <name evidence="1" type="ORF">WFZ86_03290</name>
</gene>
<evidence type="ECO:0000313" key="2">
    <source>
        <dbReference type="Proteomes" id="UP001468798"/>
    </source>
</evidence>
<protein>
    <submittedName>
        <fullName evidence="1">Uncharacterized protein</fullName>
    </submittedName>
</protein>
<dbReference type="EMBL" id="JBCGDP010000002">
    <property type="protein sequence ID" value="MEM0575511.1"/>
    <property type="molecule type" value="Genomic_DNA"/>
</dbReference>
<comment type="caution">
    <text evidence="1">The sequence shown here is derived from an EMBL/GenBank/DDBJ whole genome shotgun (WGS) entry which is preliminary data.</text>
</comment>
<keyword evidence="2" id="KW-1185">Reference proteome</keyword>
<proteinExistence type="predicted"/>
<reference evidence="1 2" key="1">
    <citation type="submission" date="2024-03" db="EMBL/GenBank/DDBJ databases">
        <title>Two novel species of the genus Flavobacterium exhibiting potentially degradation of complex polysaccharides.</title>
        <authorList>
            <person name="Lian X."/>
        </authorList>
    </citation>
    <scope>NUCLEOTIDE SEQUENCE [LARGE SCALE GENOMIC DNA]</scope>
    <source>
        <strain evidence="1 2">N6</strain>
    </source>
</reference>